<dbReference type="InterPro" id="IPR022224">
    <property type="entry name" value="DUF3750"/>
</dbReference>
<dbReference type="AlphaFoldDB" id="A0A5C4XRZ7"/>
<evidence type="ECO:0000313" key="1">
    <source>
        <dbReference type="EMBL" id="TNM65791.1"/>
    </source>
</evidence>
<accession>A0A5C4XRZ7</accession>
<organism evidence="1 2">
    <name type="scientific">Aliirhizobium smilacinae</name>
    <dbReference type="NCBI Taxonomy" id="1395944"/>
    <lineage>
        <taxon>Bacteria</taxon>
        <taxon>Pseudomonadati</taxon>
        <taxon>Pseudomonadota</taxon>
        <taxon>Alphaproteobacteria</taxon>
        <taxon>Hyphomicrobiales</taxon>
        <taxon>Rhizobiaceae</taxon>
        <taxon>Aliirhizobium</taxon>
    </lineage>
</organism>
<proteinExistence type="predicted"/>
<dbReference type="RefSeq" id="WP_139674250.1">
    <property type="nucleotide sequence ID" value="NZ_VDMN01000001.1"/>
</dbReference>
<name>A0A5C4XRZ7_9HYPH</name>
<dbReference type="Proteomes" id="UP000311605">
    <property type="component" value="Unassembled WGS sequence"/>
</dbReference>
<dbReference type="OrthoDB" id="199084at2"/>
<sequence length="245" mass="26556">MKSVKRLLIVIFVIYLLPTFASAGFWAMQDHPTGWSAARWTSAGILPKPEESNDAAIYIFSAMTGGLKGAVASHAWIVTKEKGASAYTRYDKVGWGAPIRRNHRAADAYWYSNMPQLVASVTGSKAELLIPKIEGAIAAYPYAEPGGYTIWPGPNSNTFVAYVLRTLPELGAVLPPHAVGRDYLPDGEFVHLDEDWRDLHVTIRGLAGFSIGERSGVEIHFLGLVAGLDIARPGIKIPAVGRIGI</sequence>
<evidence type="ECO:0000313" key="2">
    <source>
        <dbReference type="Proteomes" id="UP000311605"/>
    </source>
</evidence>
<dbReference type="Pfam" id="PF12570">
    <property type="entry name" value="DUF3750"/>
    <property type="match status" value="1"/>
</dbReference>
<gene>
    <name evidence="1" type="ORF">FHP24_06000</name>
</gene>
<keyword evidence="2" id="KW-1185">Reference proteome</keyword>
<dbReference type="EMBL" id="VDMN01000001">
    <property type="protein sequence ID" value="TNM65791.1"/>
    <property type="molecule type" value="Genomic_DNA"/>
</dbReference>
<reference evidence="1 2" key="1">
    <citation type="submission" date="2019-06" db="EMBL/GenBank/DDBJ databases">
        <title>The draft genome of Rhizobium smilacinae PTYR-5.</title>
        <authorList>
            <person name="Liu L."/>
            <person name="Li L."/>
            <person name="Zhang X."/>
        </authorList>
    </citation>
    <scope>NUCLEOTIDE SEQUENCE [LARGE SCALE GENOMIC DNA]</scope>
    <source>
        <strain evidence="1 2">PTYR-5</strain>
    </source>
</reference>
<comment type="caution">
    <text evidence="1">The sequence shown here is derived from an EMBL/GenBank/DDBJ whole genome shotgun (WGS) entry which is preliminary data.</text>
</comment>
<protein>
    <submittedName>
        <fullName evidence="1">DUF3750 domain-containing protein</fullName>
    </submittedName>
</protein>